<proteinExistence type="predicted"/>
<reference evidence="3" key="1">
    <citation type="submission" date="2025-08" db="UniProtKB">
        <authorList>
            <consortium name="RefSeq"/>
        </authorList>
    </citation>
    <scope>IDENTIFICATION</scope>
</reference>
<feature type="compositionally biased region" description="Basic and acidic residues" evidence="1">
    <location>
        <begin position="123"/>
        <end position="138"/>
    </location>
</feature>
<feature type="compositionally biased region" description="Low complexity" evidence="1">
    <location>
        <begin position="93"/>
        <end position="108"/>
    </location>
</feature>
<name>A0ABM1UCI4_MICOH</name>
<sequence length="232" mass="23843">MSVPARLLALRRSVGSHPLLLLSGVVSLFPRPRLLSARLQLAFPPSPPAPWHRAPPPPGRPAASGAWLIPGGRTLSCEATSRAREAVQAARGAAAAGGPRARARCQAAVSVATPPGDGGPGREGGREAKEIDQKEGKRGTGKLGATGAKPRSGSAWQHQRESCACCSAGKSGQGGLACPLVRSAPGPPRAPTLKCSSWGRRHHDARDCEGSSFHPPLEVGRDSGGAAALREQ</sequence>
<evidence type="ECO:0000313" key="2">
    <source>
        <dbReference type="Proteomes" id="UP000694915"/>
    </source>
</evidence>
<keyword evidence="2" id="KW-1185">Reference proteome</keyword>
<feature type="region of interest" description="Disordered" evidence="1">
    <location>
        <begin position="184"/>
        <end position="232"/>
    </location>
</feature>
<keyword evidence="3" id="KW-0176">Collagen</keyword>
<feature type="region of interest" description="Disordered" evidence="1">
    <location>
        <begin position="93"/>
        <end position="154"/>
    </location>
</feature>
<dbReference type="GO" id="GO:0005581">
    <property type="term" value="C:collagen trimer"/>
    <property type="evidence" value="ECO:0007669"/>
    <property type="project" value="UniProtKB-KW"/>
</dbReference>
<dbReference type="RefSeq" id="XP_026639696.1">
    <property type="nucleotide sequence ID" value="XM_026783895.1"/>
</dbReference>
<organism evidence="2 3">
    <name type="scientific">Microtus ochrogaster</name>
    <name type="common">Prairie vole</name>
    <dbReference type="NCBI Taxonomy" id="79684"/>
    <lineage>
        <taxon>Eukaryota</taxon>
        <taxon>Metazoa</taxon>
        <taxon>Chordata</taxon>
        <taxon>Craniata</taxon>
        <taxon>Vertebrata</taxon>
        <taxon>Euteleostomi</taxon>
        <taxon>Mammalia</taxon>
        <taxon>Eutheria</taxon>
        <taxon>Euarchontoglires</taxon>
        <taxon>Glires</taxon>
        <taxon>Rodentia</taxon>
        <taxon>Myomorpha</taxon>
        <taxon>Muroidea</taxon>
        <taxon>Cricetidae</taxon>
        <taxon>Arvicolinae</taxon>
        <taxon>Microtus</taxon>
    </lineage>
</organism>
<dbReference type="GeneID" id="113457213"/>
<evidence type="ECO:0000256" key="1">
    <source>
        <dbReference type="SAM" id="MobiDB-lite"/>
    </source>
</evidence>
<accession>A0ABM1UCI4</accession>
<gene>
    <name evidence="3" type="primary">LOC113457213</name>
</gene>
<evidence type="ECO:0000313" key="3">
    <source>
        <dbReference type="RefSeq" id="XP_026639696.1"/>
    </source>
</evidence>
<dbReference type="Proteomes" id="UP000694915">
    <property type="component" value="Chromosome 21"/>
</dbReference>
<protein>
    <submittedName>
        <fullName evidence="3">Cuticle collagen 91</fullName>
    </submittedName>
</protein>